<dbReference type="SMART" id="SM00343">
    <property type="entry name" value="ZnF_C2HC"/>
    <property type="match status" value="1"/>
</dbReference>
<keyword evidence="4" id="KW-1185">Reference proteome</keyword>
<dbReference type="Pfam" id="PF00098">
    <property type="entry name" value="zf-CCHC"/>
    <property type="match status" value="1"/>
</dbReference>
<feature type="region of interest" description="Disordered" evidence="2">
    <location>
        <begin position="33"/>
        <end position="69"/>
    </location>
</feature>
<sequence length="247" mass="27735">MTVVAPLKIRIFSELVNKARVVEECAKKVATSRDTRGGNNYRGRGKYFQPRAQSYKRGGHAPQGQWGFRRNNYDQYHPARGRGNQSKASPDSICNRCGHFHLNDSCKLGIGGCFNCRLSGHMAKDCTRGRNPNAGWNQHQGQVFTVNANDATNADPLMRGNCLIGDKILVALYDTRALHSFISFDKVEELGLKVSELSFDLHVHTPYQTVVTRSGCRQVGFKLENKEFVHDLIYLPMVGLEMILEFA</sequence>
<keyword evidence="1" id="KW-0863">Zinc-finger</keyword>
<proteinExistence type="predicted"/>
<dbReference type="KEGG" id="adu:107472071"/>
<evidence type="ECO:0000313" key="4">
    <source>
        <dbReference type="Proteomes" id="UP000515211"/>
    </source>
</evidence>
<name>A0A6P4CAG9_ARADU</name>
<feature type="domain" description="CCHC-type" evidence="3">
    <location>
        <begin position="113"/>
        <end position="128"/>
    </location>
</feature>
<reference evidence="5" key="1">
    <citation type="submission" date="2025-08" db="UniProtKB">
        <authorList>
            <consortium name="RefSeq"/>
        </authorList>
    </citation>
    <scope>IDENTIFICATION</scope>
    <source>
        <tissue evidence="5">Whole plant</tissue>
    </source>
</reference>
<dbReference type="Proteomes" id="UP000515211">
    <property type="component" value="Unplaced"/>
</dbReference>
<evidence type="ECO:0000313" key="5">
    <source>
        <dbReference type="RefSeq" id="XP_015947127.1"/>
    </source>
</evidence>
<organism evidence="4 5">
    <name type="scientific">Arachis duranensis</name>
    <name type="common">Wild peanut</name>
    <dbReference type="NCBI Taxonomy" id="130453"/>
    <lineage>
        <taxon>Eukaryota</taxon>
        <taxon>Viridiplantae</taxon>
        <taxon>Streptophyta</taxon>
        <taxon>Embryophyta</taxon>
        <taxon>Tracheophyta</taxon>
        <taxon>Spermatophyta</taxon>
        <taxon>Magnoliopsida</taxon>
        <taxon>eudicotyledons</taxon>
        <taxon>Gunneridae</taxon>
        <taxon>Pentapetalae</taxon>
        <taxon>rosids</taxon>
        <taxon>fabids</taxon>
        <taxon>Fabales</taxon>
        <taxon>Fabaceae</taxon>
        <taxon>Papilionoideae</taxon>
        <taxon>50 kb inversion clade</taxon>
        <taxon>dalbergioids sensu lato</taxon>
        <taxon>Dalbergieae</taxon>
        <taxon>Pterocarpus clade</taxon>
        <taxon>Arachis</taxon>
    </lineage>
</organism>
<dbReference type="Pfam" id="PF08284">
    <property type="entry name" value="RVP_2"/>
    <property type="match status" value="1"/>
</dbReference>
<dbReference type="InterPro" id="IPR036875">
    <property type="entry name" value="Znf_CCHC_sf"/>
</dbReference>
<dbReference type="AlphaFoldDB" id="A0A6P4CAG9"/>
<dbReference type="PROSITE" id="PS50158">
    <property type="entry name" value="ZF_CCHC"/>
    <property type="match status" value="1"/>
</dbReference>
<accession>A0A6P4CAG9</accession>
<dbReference type="Gene3D" id="4.10.60.10">
    <property type="entry name" value="Zinc finger, CCHC-type"/>
    <property type="match status" value="1"/>
</dbReference>
<protein>
    <submittedName>
        <fullName evidence="5">Uncharacterized protein LOC107472071</fullName>
    </submittedName>
</protein>
<dbReference type="InterPro" id="IPR001878">
    <property type="entry name" value="Znf_CCHC"/>
</dbReference>
<keyword evidence="1" id="KW-0862">Zinc</keyword>
<evidence type="ECO:0000256" key="2">
    <source>
        <dbReference type="SAM" id="MobiDB-lite"/>
    </source>
</evidence>
<dbReference type="GeneID" id="107472071"/>
<evidence type="ECO:0000256" key="1">
    <source>
        <dbReference type="PROSITE-ProRule" id="PRU00047"/>
    </source>
</evidence>
<dbReference type="Gene3D" id="2.40.70.10">
    <property type="entry name" value="Acid Proteases"/>
    <property type="match status" value="1"/>
</dbReference>
<dbReference type="GO" id="GO:0008270">
    <property type="term" value="F:zinc ion binding"/>
    <property type="evidence" value="ECO:0007669"/>
    <property type="project" value="UniProtKB-KW"/>
</dbReference>
<keyword evidence="1" id="KW-0479">Metal-binding</keyword>
<dbReference type="RefSeq" id="XP_015947127.1">
    <property type="nucleotide sequence ID" value="XM_016091641.1"/>
</dbReference>
<dbReference type="SUPFAM" id="SSF57756">
    <property type="entry name" value="Retrovirus zinc finger-like domains"/>
    <property type="match status" value="1"/>
</dbReference>
<dbReference type="InterPro" id="IPR021109">
    <property type="entry name" value="Peptidase_aspartic_dom_sf"/>
</dbReference>
<dbReference type="GO" id="GO:0003676">
    <property type="term" value="F:nucleic acid binding"/>
    <property type="evidence" value="ECO:0007669"/>
    <property type="project" value="InterPro"/>
</dbReference>
<gene>
    <name evidence="5" type="primary">LOC107472071</name>
</gene>
<evidence type="ECO:0000259" key="3">
    <source>
        <dbReference type="PROSITE" id="PS50158"/>
    </source>
</evidence>
<dbReference type="CDD" id="cd00303">
    <property type="entry name" value="retropepsin_like"/>
    <property type="match status" value="1"/>
</dbReference>